<dbReference type="Pfam" id="PF14020">
    <property type="entry name" value="DUF4236"/>
    <property type="match status" value="1"/>
</dbReference>
<feature type="transmembrane region" description="Helical" evidence="1">
    <location>
        <begin position="92"/>
        <end position="113"/>
    </location>
</feature>
<sequence>MCLECVWRMRGASIGLGGCMGLRFQKRIRIFKGLTLNLSKSGTSWTVGGPGASVNLKDGKATGNVGIPGTGISYRERLDVPKHEDLAQGRGLFSGWTVWGCVVLIALILVAVWR</sequence>
<keyword evidence="1" id="KW-1133">Transmembrane helix</keyword>
<feature type="domain" description="DUF4236" evidence="2">
    <location>
        <begin position="22"/>
        <end position="75"/>
    </location>
</feature>
<evidence type="ECO:0000256" key="1">
    <source>
        <dbReference type="SAM" id="Phobius"/>
    </source>
</evidence>
<keyword evidence="1" id="KW-0812">Transmembrane</keyword>
<dbReference type="AlphaFoldDB" id="A1WG87"/>
<dbReference type="STRING" id="391735.Veis_0865"/>
<evidence type="ECO:0000313" key="3">
    <source>
        <dbReference type="EMBL" id="ABM56644.1"/>
    </source>
</evidence>
<evidence type="ECO:0000313" key="4">
    <source>
        <dbReference type="Proteomes" id="UP000000374"/>
    </source>
</evidence>
<dbReference type="Proteomes" id="UP000000374">
    <property type="component" value="Chromosome"/>
</dbReference>
<protein>
    <recommendedName>
        <fullName evidence="2">DUF4236 domain-containing protein</fullName>
    </recommendedName>
</protein>
<keyword evidence="4" id="KW-1185">Reference proteome</keyword>
<reference evidence="4" key="1">
    <citation type="submission" date="2006-12" db="EMBL/GenBank/DDBJ databases">
        <title>Complete sequence of chromosome 1 of Verminephrobacter eiseniae EF01-2.</title>
        <authorList>
            <person name="Copeland A."/>
            <person name="Lucas S."/>
            <person name="Lapidus A."/>
            <person name="Barry K."/>
            <person name="Detter J.C."/>
            <person name="Glavina del Rio T."/>
            <person name="Dalin E."/>
            <person name="Tice H."/>
            <person name="Pitluck S."/>
            <person name="Chertkov O."/>
            <person name="Brettin T."/>
            <person name="Bruce D."/>
            <person name="Han C."/>
            <person name="Tapia R."/>
            <person name="Gilna P."/>
            <person name="Schmutz J."/>
            <person name="Larimer F."/>
            <person name="Land M."/>
            <person name="Hauser L."/>
            <person name="Kyrpides N."/>
            <person name="Kim E."/>
            <person name="Stahl D."/>
            <person name="Richardson P."/>
        </authorList>
    </citation>
    <scope>NUCLEOTIDE SEQUENCE [LARGE SCALE GENOMIC DNA]</scope>
    <source>
        <strain evidence="4">EF01-2</strain>
    </source>
</reference>
<organism evidence="3 4">
    <name type="scientific">Verminephrobacter eiseniae (strain EF01-2)</name>
    <dbReference type="NCBI Taxonomy" id="391735"/>
    <lineage>
        <taxon>Bacteria</taxon>
        <taxon>Pseudomonadati</taxon>
        <taxon>Pseudomonadota</taxon>
        <taxon>Betaproteobacteria</taxon>
        <taxon>Burkholderiales</taxon>
        <taxon>Comamonadaceae</taxon>
        <taxon>Verminephrobacter</taxon>
    </lineage>
</organism>
<name>A1WG87_VEREI</name>
<gene>
    <name evidence="3" type="ordered locus">Veis_0865</name>
</gene>
<dbReference type="HOGENOM" id="CLU_2120096_0_0_4"/>
<evidence type="ECO:0000259" key="2">
    <source>
        <dbReference type="Pfam" id="PF14020"/>
    </source>
</evidence>
<accession>A1WG87</accession>
<proteinExistence type="predicted"/>
<dbReference type="EMBL" id="CP000542">
    <property type="protein sequence ID" value="ABM56644.1"/>
    <property type="molecule type" value="Genomic_DNA"/>
</dbReference>
<dbReference type="KEGG" id="vei:Veis_0865"/>
<dbReference type="InterPro" id="IPR025330">
    <property type="entry name" value="DUF4236"/>
</dbReference>
<keyword evidence="1" id="KW-0472">Membrane</keyword>